<proteinExistence type="predicted"/>
<gene>
    <name evidence="1" type="ORF">FCALED_LOCUS6795</name>
</gene>
<dbReference type="Proteomes" id="UP000789570">
    <property type="component" value="Unassembled WGS sequence"/>
</dbReference>
<dbReference type="EMBL" id="CAJVPQ010001681">
    <property type="protein sequence ID" value="CAG8564852.1"/>
    <property type="molecule type" value="Genomic_DNA"/>
</dbReference>
<dbReference type="AlphaFoldDB" id="A0A9N9BI41"/>
<comment type="caution">
    <text evidence="1">The sequence shown here is derived from an EMBL/GenBank/DDBJ whole genome shotgun (WGS) entry which is preliminary data.</text>
</comment>
<accession>A0A9N9BI41</accession>
<reference evidence="1" key="1">
    <citation type="submission" date="2021-06" db="EMBL/GenBank/DDBJ databases">
        <authorList>
            <person name="Kallberg Y."/>
            <person name="Tangrot J."/>
            <person name="Rosling A."/>
        </authorList>
    </citation>
    <scope>NUCLEOTIDE SEQUENCE</scope>
    <source>
        <strain evidence="1">UK204</strain>
    </source>
</reference>
<evidence type="ECO:0000313" key="1">
    <source>
        <dbReference type="EMBL" id="CAG8564852.1"/>
    </source>
</evidence>
<sequence length="48" mass="5308">MLQNLEQGMPYFTITNGITVAVEDSRRTSTITTVEKKTSTKNDITESG</sequence>
<keyword evidence="2" id="KW-1185">Reference proteome</keyword>
<organism evidence="1 2">
    <name type="scientific">Funneliformis caledonium</name>
    <dbReference type="NCBI Taxonomy" id="1117310"/>
    <lineage>
        <taxon>Eukaryota</taxon>
        <taxon>Fungi</taxon>
        <taxon>Fungi incertae sedis</taxon>
        <taxon>Mucoromycota</taxon>
        <taxon>Glomeromycotina</taxon>
        <taxon>Glomeromycetes</taxon>
        <taxon>Glomerales</taxon>
        <taxon>Glomeraceae</taxon>
        <taxon>Funneliformis</taxon>
    </lineage>
</organism>
<protein>
    <submittedName>
        <fullName evidence="1">12046_t:CDS:1</fullName>
    </submittedName>
</protein>
<name>A0A9N9BI41_9GLOM</name>
<evidence type="ECO:0000313" key="2">
    <source>
        <dbReference type="Proteomes" id="UP000789570"/>
    </source>
</evidence>